<dbReference type="GO" id="GO:0005758">
    <property type="term" value="C:mitochondrial intermembrane space"/>
    <property type="evidence" value="ECO:0007669"/>
    <property type="project" value="TreeGrafter"/>
</dbReference>
<keyword evidence="6 8" id="KW-0482">Metalloprotease</keyword>
<evidence type="ECO:0000256" key="3">
    <source>
        <dbReference type="ARBA" id="ARBA00022723"/>
    </source>
</evidence>
<evidence type="ECO:0000256" key="2">
    <source>
        <dbReference type="ARBA" id="ARBA00022670"/>
    </source>
</evidence>
<dbReference type="PANTHER" id="PTHR11804:SF84">
    <property type="entry name" value="SACCHAROLYSIN"/>
    <property type="match status" value="1"/>
</dbReference>
<dbReference type="EMBL" id="HE797229">
    <property type="protein sequence ID" value="CCM06153.1"/>
    <property type="molecule type" value="Genomic_DNA"/>
</dbReference>
<dbReference type="AlphaFoldDB" id="J4GHA7"/>
<keyword evidence="5 8" id="KW-0862">Zinc</keyword>
<dbReference type="GO" id="GO:0046872">
    <property type="term" value="F:metal ion binding"/>
    <property type="evidence" value="ECO:0007669"/>
    <property type="project" value="UniProtKB-UniRule"/>
</dbReference>
<dbReference type="HOGENOM" id="CLU_001805_3_2_1"/>
<dbReference type="GO" id="GO:0006518">
    <property type="term" value="P:peptide metabolic process"/>
    <property type="evidence" value="ECO:0007669"/>
    <property type="project" value="TreeGrafter"/>
</dbReference>
<reference evidence="10 11" key="1">
    <citation type="journal article" date="2012" name="Appl. Environ. Microbiol.">
        <title>Short-read sequencing for genomic analysis of the brown rot fungus Fibroporia radiculosa.</title>
        <authorList>
            <person name="Tang J.D."/>
            <person name="Perkins A.D."/>
            <person name="Sonstegard T.S."/>
            <person name="Schroeder S.G."/>
            <person name="Burgess S.C."/>
            <person name="Diehl S.V."/>
        </authorList>
    </citation>
    <scope>NUCLEOTIDE SEQUENCE [LARGE SCALE GENOMIC DNA]</scope>
    <source>
        <strain evidence="10 11">TFFH 294</strain>
    </source>
</reference>
<evidence type="ECO:0000256" key="5">
    <source>
        <dbReference type="ARBA" id="ARBA00022833"/>
    </source>
</evidence>
<dbReference type="Gene3D" id="1.10.1370.10">
    <property type="entry name" value="Neurolysin, domain 3"/>
    <property type="match status" value="1"/>
</dbReference>
<evidence type="ECO:0000313" key="11">
    <source>
        <dbReference type="Proteomes" id="UP000006352"/>
    </source>
</evidence>
<organism evidence="10 11">
    <name type="scientific">Fibroporia radiculosa</name>
    <dbReference type="NCBI Taxonomy" id="599839"/>
    <lineage>
        <taxon>Eukaryota</taxon>
        <taxon>Fungi</taxon>
        <taxon>Dikarya</taxon>
        <taxon>Basidiomycota</taxon>
        <taxon>Agaricomycotina</taxon>
        <taxon>Agaricomycetes</taxon>
        <taxon>Polyporales</taxon>
        <taxon>Fibroporiaceae</taxon>
        <taxon>Fibroporia</taxon>
    </lineage>
</organism>
<dbReference type="RefSeq" id="XP_012185436.1">
    <property type="nucleotide sequence ID" value="XM_012330046.1"/>
</dbReference>
<gene>
    <name evidence="10" type="ORF">FIBRA_09626</name>
</gene>
<name>J4GHA7_9APHY</name>
<dbReference type="InterPro" id="IPR045090">
    <property type="entry name" value="Pept_M3A_M3B"/>
</dbReference>
<dbReference type="InterPro" id="IPR001567">
    <property type="entry name" value="Pept_M3A_M3B_dom"/>
</dbReference>
<evidence type="ECO:0000256" key="7">
    <source>
        <dbReference type="ARBA" id="ARBA00025208"/>
    </source>
</evidence>
<dbReference type="OrthoDB" id="534666at2759"/>
<dbReference type="InterPro" id="IPR024077">
    <property type="entry name" value="Neurolysin/TOP_dom2"/>
</dbReference>
<dbReference type="GO" id="GO:0006508">
    <property type="term" value="P:proteolysis"/>
    <property type="evidence" value="ECO:0007669"/>
    <property type="project" value="UniProtKB-KW"/>
</dbReference>
<keyword evidence="4 8" id="KW-0378">Hydrolase</keyword>
<sequence length="163" mass="18517">MSSHYETKQPLSRELIDRIVKSRYVNVGLYYLRQVFFGKYDIRVHTDKESTDHTALWNDLRASITKLHYGPRAPGQGSFNHIASGYDAGYYGYLYSLVFASDMYATVFKQDPLDPARGAKYRAAILRPGGSRDDDESLKEFLGRPPNSEAFVRELFGSTSSNL</sequence>
<proteinExistence type="inferred from homology"/>
<protein>
    <recommendedName>
        <fullName evidence="9">Peptidase M3A/M3B catalytic domain-containing protein</fullName>
    </recommendedName>
</protein>
<keyword evidence="11" id="KW-1185">Reference proteome</keyword>
<dbReference type="Proteomes" id="UP000006352">
    <property type="component" value="Unassembled WGS sequence"/>
</dbReference>
<evidence type="ECO:0000256" key="8">
    <source>
        <dbReference type="RuleBase" id="RU003435"/>
    </source>
</evidence>
<feature type="domain" description="Peptidase M3A/M3B catalytic" evidence="9">
    <location>
        <begin position="2"/>
        <end position="154"/>
    </location>
</feature>
<dbReference type="GO" id="GO:0004222">
    <property type="term" value="F:metalloendopeptidase activity"/>
    <property type="evidence" value="ECO:0007669"/>
    <property type="project" value="InterPro"/>
</dbReference>
<dbReference type="PANTHER" id="PTHR11804">
    <property type="entry name" value="PROTEASE M3 THIMET OLIGOPEPTIDASE-RELATED"/>
    <property type="match status" value="1"/>
</dbReference>
<comment type="similarity">
    <text evidence="1 8">Belongs to the peptidase M3 family.</text>
</comment>
<dbReference type="InParanoid" id="J4GHA7"/>
<dbReference type="STRING" id="599839.J4GHA7"/>
<evidence type="ECO:0000256" key="1">
    <source>
        <dbReference type="ARBA" id="ARBA00006040"/>
    </source>
</evidence>
<dbReference type="GeneID" id="24102178"/>
<dbReference type="Pfam" id="PF01432">
    <property type="entry name" value="Peptidase_M3"/>
    <property type="match status" value="1"/>
</dbReference>
<comment type="cofactor">
    <cofactor evidence="8">
        <name>Zn(2+)</name>
        <dbReference type="ChEBI" id="CHEBI:29105"/>
    </cofactor>
    <text evidence="8">Binds 1 zinc ion.</text>
</comment>
<evidence type="ECO:0000313" key="10">
    <source>
        <dbReference type="EMBL" id="CCM06153.1"/>
    </source>
</evidence>
<accession>J4GHA7</accession>
<keyword evidence="3 8" id="KW-0479">Metal-binding</keyword>
<keyword evidence="2 8" id="KW-0645">Protease</keyword>
<comment type="function">
    <text evidence="7">Cleaves proteins, imported into the mitochondrion, to their mature size. While most mitochondrial precursor proteins are processed to the mature form in one step by mitochondrial processing peptidase (MPP), the sequential cleavage by MIP of an octapeptide after initial processing by MPP is a required step for a subgroup of nuclear-encoded precursor proteins destined for the matrix or the inner membrane.</text>
</comment>
<evidence type="ECO:0000256" key="6">
    <source>
        <dbReference type="ARBA" id="ARBA00023049"/>
    </source>
</evidence>
<dbReference type="SUPFAM" id="SSF55486">
    <property type="entry name" value="Metalloproteases ('zincins'), catalytic domain"/>
    <property type="match status" value="1"/>
</dbReference>
<evidence type="ECO:0000259" key="9">
    <source>
        <dbReference type="Pfam" id="PF01432"/>
    </source>
</evidence>
<evidence type="ECO:0000256" key="4">
    <source>
        <dbReference type="ARBA" id="ARBA00022801"/>
    </source>
</evidence>